<dbReference type="Pfam" id="PF19489">
    <property type="entry name" value="SLT_4"/>
    <property type="match status" value="1"/>
</dbReference>
<evidence type="ECO:0000313" key="3">
    <source>
        <dbReference type="EMBL" id="ROO26792.1"/>
    </source>
</evidence>
<dbReference type="Proteomes" id="UP000285310">
    <property type="component" value="Unassembled WGS sequence"/>
</dbReference>
<dbReference type="RefSeq" id="WP_123658587.1">
    <property type="nucleotide sequence ID" value="NZ_AYKG01000033.1"/>
</dbReference>
<dbReference type="InterPro" id="IPR045795">
    <property type="entry name" value="SLT_4"/>
</dbReference>
<evidence type="ECO:0000313" key="4">
    <source>
        <dbReference type="Proteomes" id="UP000285310"/>
    </source>
</evidence>
<accession>A0A423PMM3</accession>
<dbReference type="InParanoid" id="A0A423PMM3"/>
<gene>
    <name evidence="3" type="ORF">SAJA_10475</name>
</gene>
<feature type="chain" id="PRO_5019228694" description="Transglycosylase SLT domain-containing protein" evidence="1">
    <location>
        <begin position="21"/>
        <end position="202"/>
    </location>
</feature>
<dbReference type="OrthoDB" id="9789144at2"/>
<dbReference type="PROSITE" id="PS51257">
    <property type="entry name" value="PROKAR_LIPOPROTEIN"/>
    <property type="match status" value="1"/>
</dbReference>
<evidence type="ECO:0000256" key="1">
    <source>
        <dbReference type="SAM" id="SignalP"/>
    </source>
</evidence>
<dbReference type="InterPro" id="IPR023346">
    <property type="entry name" value="Lysozyme-like_dom_sf"/>
</dbReference>
<keyword evidence="4" id="KW-1185">Reference proteome</keyword>
<dbReference type="Gene3D" id="1.10.530.10">
    <property type="match status" value="1"/>
</dbReference>
<keyword evidence="1" id="KW-0732">Signal</keyword>
<dbReference type="EMBL" id="AYKG01000033">
    <property type="protein sequence ID" value="ROO26792.1"/>
    <property type="molecule type" value="Genomic_DNA"/>
</dbReference>
<sequence>MRAFVLVLLPCVLLAGCITAPPNNPSNLCSIFREKGGWYDDARDAQQRWGAPIPVQMSIIYQESQFKGDAAPPRNKLFWVIPWTRISSAYGYSQALDSTWGAYKDDAGHPFADRDDFGDAADFVGWYVDQSHRILGISKADAYSQYLAYYLGQGGYRQGLYRSKPWLRRTASRVASRSNTYDAQLSSCRAELERGGHWWWPF</sequence>
<dbReference type="SUPFAM" id="SSF53955">
    <property type="entry name" value="Lysozyme-like"/>
    <property type="match status" value="1"/>
</dbReference>
<feature type="signal peptide" evidence="1">
    <location>
        <begin position="1"/>
        <end position="20"/>
    </location>
</feature>
<proteinExistence type="predicted"/>
<protein>
    <recommendedName>
        <fullName evidence="2">Transglycosylase SLT domain-containing protein</fullName>
    </recommendedName>
</protein>
<comment type="caution">
    <text evidence="3">The sequence shown here is derived from an EMBL/GenBank/DDBJ whole genome shotgun (WGS) entry which is preliminary data.</text>
</comment>
<reference evidence="3 4" key="1">
    <citation type="submission" date="2013-10" db="EMBL/GenBank/DDBJ databases">
        <title>Salinisphaera japonica YTM-1 Genome Sequencing.</title>
        <authorList>
            <person name="Lai Q."/>
            <person name="Li C."/>
            <person name="Shao Z."/>
        </authorList>
    </citation>
    <scope>NUCLEOTIDE SEQUENCE [LARGE SCALE GENOMIC DNA]</scope>
    <source>
        <strain evidence="3 4">YTM-1</strain>
    </source>
</reference>
<evidence type="ECO:0000259" key="2">
    <source>
        <dbReference type="Pfam" id="PF19489"/>
    </source>
</evidence>
<dbReference type="CDD" id="cd00442">
    <property type="entry name" value="Lyz-like"/>
    <property type="match status" value="1"/>
</dbReference>
<organism evidence="3 4">
    <name type="scientific">Salinisphaera japonica YTM-1</name>
    <dbReference type="NCBI Taxonomy" id="1209778"/>
    <lineage>
        <taxon>Bacteria</taxon>
        <taxon>Pseudomonadati</taxon>
        <taxon>Pseudomonadota</taxon>
        <taxon>Gammaproteobacteria</taxon>
        <taxon>Salinisphaerales</taxon>
        <taxon>Salinisphaeraceae</taxon>
        <taxon>Salinisphaera</taxon>
    </lineage>
</organism>
<name>A0A423PMM3_9GAMM</name>
<feature type="domain" description="Transglycosylase SLT" evidence="2">
    <location>
        <begin position="6"/>
        <end position="188"/>
    </location>
</feature>
<dbReference type="AlphaFoldDB" id="A0A423PMM3"/>